<reference evidence="2" key="1">
    <citation type="journal article" date="2019" name="Int. J. Syst. Evol. Microbiol.">
        <title>The Global Catalogue of Microorganisms (GCM) 10K type strain sequencing project: providing services to taxonomists for standard genome sequencing and annotation.</title>
        <authorList>
            <consortium name="The Broad Institute Genomics Platform"/>
            <consortium name="The Broad Institute Genome Sequencing Center for Infectious Disease"/>
            <person name="Wu L."/>
            <person name="Ma J."/>
        </authorList>
    </citation>
    <scope>NUCLEOTIDE SEQUENCE [LARGE SCALE GENOMIC DNA]</scope>
    <source>
        <strain evidence="2">JCM 17738</strain>
    </source>
</reference>
<sequence length="220" mass="23554">MPTEAVDLSGPGTHHLYELVQAALATSLAQRPGEDLVAMCLRKPEAEATDALRGSLNRTGASAGHLARREASLGVARTDLILQDLPSGQLLAAVEAKVVTAADALAPRFADWFDPQVAGDVSKLVRSPSGLRLFLVFKTHWRWMSRPEMYAYPRLLRNTPRTPDTQLSDDAIAQELMVTHAAVVDVLARHGVGHVRAHVLAAGAHPDVGSVVLTGHMGTL</sequence>
<keyword evidence="2" id="KW-1185">Reference proteome</keyword>
<evidence type="ECO:0000313" key="2">
    <source>
        <dbReference type="Proteomes" id="UP001500390"/>
    </source>
</evidence>
<gene>
    <name evidence="1" type="ORF">GCM10023153_09960</name>
</gene>
<accession>A0ABP8JK42</accession>
<organism evidence="1 2">
    <name type="scientific">Ornithinibacter aureus</name>
    <dbReference type="NCBI Taxonomy" id="622664"/>
    <lineage>
        <taxon>Bacteria</taxon>
        <taxon>Bacillati</taxon>
        <taxon>Actinomycetota</taxon>
        <taxon>Actinomycetes</taxon>
        <taxon>Micrococcales</taxon>
        <taxon>Intrasporangiaceae</taxon>
        <taxon>Ornithinibacter</taxon>
    </lineage>
</organism>
<dbReference type="EMBL" id="BAABFX010000019">
    <property type="protein sequence ID" value="GAA4391671.1"/>
    <property type="molecule type" value="Genomic_DNA"/>
</dbReference>
<comment type="caution">
    <text evidence="1">The sequence shown here is derived from an EMBL/GenBank/DDBJ whole genome shotgun (WGS) entry which is preliminary data.</text>
</comment>
<proteinExistence type="predicted"/>
<name>A0ABP8JK42_9MICO</name>
<protein>
    <submittedName>
        <fullName evidence="1">Uncharacterized protein</fullName>
    </submittedName>
</protein>
<dbReference type="Proteomes" id="UP001500390">
    <property type="component" value="Unassembled WGS sequence"/>
</dbReference>
<dbReference type="RefSeq" id="WP_159901038.1">
    <property type="nucleotide sequence ID" value="NZ_BAABFX010000019.1"/>
</dbReference>
<evidence type="ECO:0000313" key="1">
    <source>
        <dbReference type="EMBL" id="GAA4391671.1"/>
    </source>
</evidence>